<comment type="caution">
    <text evidence="2">The sequence shown here is derived from an EMBL/GenBank/DDBJ whole genome shotgun (WGS) entry which is preliminary data.</text>
</comment>
<dbReference type="Pfam" id="PF05368">
    <property type="entry name" value="NmrA"/>
    <property type="match status" value="1"/>
</dbReference>
<organism evidence="2 3">
    <name type="scientific">Actinocorallia longicatena</name>
    <dbReference type="NCBI Taxonomy" id="111803"/>
    <lineage>
        <taxon>Bacteria</taxon>
        <taxon>Bacillati</taxon>
        <taxon>Actinomycetota</taxon>
        <taxon>Actinomycetes</taxon>
        <taxon>Streptosporangiales</taxon>
        <taxon>Thermomonosporaceae</taxon>
        <taxon>Actinocorallia</taxon>
    </lineage>
</organism>
<dbReference type="InterPro" id="IPR051604">
    <property type="entry name" value="Ergot_Alk_Oxidoreductase"/>
</dbReference>
<proteinExistence type="predicted"/>
<dbReference type="PANTHER" id="PTHR43162:SF1">
    <property type="entry name" value="PRESTALK A DIFFERENTIATION PROTEIN A"/>
    <property type="match status" value="1"/>
</dbReference>
<dbReference type="Gene3D" id="3.90.25.10">
    <property type="entry name" value="UDP-galactose 4-epimerase, domain 1"/>
    <property type="match status" value="1"/>
</dbReference>
<dbReference type="SUPFAM" id="SSF51735">
    <property type="entry name" value="NAD(P)-binding Rossmann-fold domains"/>
    <property type="match status" value="1"/>
</dbReference>
<keyword evidence="3" id="KW-1185">Reference proteome</keyword>
<protein>
    <submittedName>
        <fullName evidence="2">NAD(P)H-binding protein</fullName>
    </submittedName>
</protein>
<reference evidence="3" key="1">
    <citation type="journal article" date="2019" name="Int. J. Syst. Evol. Microbiol.">
        <title>The Global Catalogue of Microorganisms (GCM) 10K type strain sequencing project: providing services to taxonomists for standard genome sequencing and annotation.</title>
        <authorList>
            <consortium name="The Broad Institute Genomics Platform"/>
            <consortium name="The Broad Institute Genome Sequencing Center for Infectious Disease"/>
            <person name="Wu L."/>
            <person name="Ma J."/>
        </authorList>
    </citation>
    <scope>NUCLEOTIDE SEQUENCE [LARGE SCALE GENOMIC DNA]</scope>
    <source>
        <strain evidence="3">JCM 9377</strain>
    </source>
</reference>
<evidence type="ECO:0000313" key="3">
    <source>
        <dbReference type="Proteomes" id="UP001501237"/>
    </source>
</evidence>
<evidence type="ECO:0000259" key="1">
    <source>
        <dbReference type="Pfam" id="PF05368"/>
    </source>
</evidence>
<dbReference type="Proteomes" id="UP001501237">
    <property type="component" value="Unassembled WGS sequence"/>
</dbReference>
<gene>
    <name evidence="2" type="ORF">GCM10010468_44240</name>
</gene>
<accession>A0ABP6QG85</accession>
<dbReference type="InterPro" id="IPR036291">
    <property type="entry name" value="NAD(P)-bd_dom_sf"/>
</dbReference>
<evidence type="ECO:0000313" key="2">
    <source>
        <dbReference type="EMBL" id="GAA3219946.1"/>
    </source>
</evidence>
<name>A0ABP6QG85_9ACTN</name>
<feature type="domain" description="NmrA-like" evidence="1">
    <location>
        <begin position="2"/>
        <end position="225"/>
    </location>
</feature>
<dbReference type="InterPro" id="IPR008030">
    <property type="entry name" value="NmrA-like"/>
</dbReference>
<dbReference type="EMBL" id="BAAAUV010000011">
    <property type="protein sequence ID" value="GAA3219946.1"/>
    <property type="molecule type" value="Genomic_DNA"/>
</dbReference>
<sequence>MILVIGATAHFGRQTVEALVAGGHTVRALTRTPEKAGLPASVEVVRGDLDDPATLVPAVAGVRAIFLVLPYPLSAANLIEAAAAAGTGRIVFLSSGAIIDGAAPQPDAIAAYHASVEDAIRESGVPFTFLRLFFPAINSLTWAMQLQHGDVVRGPYAAASSAPVHERDVAAVAAAVLTEDGHEGEIHDLTGPEPLTQVEQVRILGDALGRPLSFEELDPAPVREQMSAFMDPAFVNALFDLMAATTGGPAAVSPAVERITGRAPRGYREWAEDHRADF</sequence>
<dbReference type="Gene3D" id="3.40.50.720">
    <property type="entry name" value="NAD(P)-binding Rossmann-like Domain"/>
    <property type="match status" value="1"/>
</dbReference>
<dbReference type="RefSeq" id="WP_344831393.1">
    <property type="nucleotide sequence ID" value="NZ_BAAAUV010000011.1"/>
</dbReference>
<dbReference type="PANTHER" id="PTHR43162">
    <property type="match status" value="1"/>
</dbReference>